<evidence type="ECO:0000256" key="1">
    <source>
        <dbReference type="SAM" id="MobiDB-lite"/>
    </source>
</evidence>
<evidence type="ECO:0000313" key="2">
    <source>
        <dbReference type="EMBL" id="TSL28208.1"/>
    </source>
</evidence>
<organism evidence="2 3">
    <name type="scientific">Bagarius yarrelli</name>
    <name type="common">Goonch</name>
    <name type="synonym">Bagrus yarrelli</name>
    <dbReference type="NCBI Taxonomy" id="175774"/>
    <lineage>
        <taxon>Eukaryota</taxon>
        <taxon>Metazoa</taxon>
        <taxon>Chordata</taxon>
        <taxon>Craniata</taxon>
        <taxon>Vertebrata</taxon>
        <taxon>Euteleostomi</taxon>
        <taxon>Actinopterygii</taxon>
        <taxon>Neopterygii</taxon>
        <taxon>Teleostei</taxon>
        <taxon>Ostariophysi</taxon>
        <taxon>Siluriformes</taxon>
        <taxon>Sisoridae</taxon>
        <taxon>Sisorinae</taxon>
        <taxon>Bagarius</taxon>
    </lineage>
</organism>
<accession>A0A556TYC8</accession>
<feature type="region of interest" description="Disordered" evidence="1">
    <location>
        <begin position="1"/>
        <end position="22"/>
    </location>
</feature>
<dbReference type="AlphaFoldDB" id="A0A556TYC8"/>
<protein>
    <submittedName>
        <fullName evidence="2">Uncharacterized protein</fullName>
    </submittedName>
</protein>
<dbReference type="Proteomes" id="UP000319801">
    <property type="component" value="Unassembled WGS sequence"/>
</dbReference>
<evidence type="ECO:0000313" key="3">
    <source>
        <dbReference type="Proteomes" id="UP000319801"/>
    </source>
</evidence>
<reference evidence="2 3" key="1">
    <citation type="journal article" date="2019" name="Genome Biol. Evol.">
        <title>Whole-Genome Sequencing of the Giant Devil Catfish, Bagarius yarrelli.</title>
        <authorList>
            <person name="Jiang W."/>
            <person name="Lv Y."/>
            <person name="Cheng L."/>
            <person name="Yang K."/>
            <person name="Chao B."/>
            <person name="Wang X."/>
            <person name="Li Y."/>
            <person name="Pan X."/>
            <person name="You X."/>
            <person name="Zhang Y."/>
            <person name="Yang J."/>
            <person name="Li J."/>
            <person name="Zhang X."/>
            <person name="Liu S."/>
            <person name="Sun C."/>
            <person name="Yang J."/>
            <person name="Shi Q."/>
        </authorList>
    </citation>
    <scope>NUCLEOTIDE SEQUENCE [LARGE SCALE GENOMIC DNA]</scope>
    <source>
        <strain evidence="2">JWS20170419001</strain>
        <tissue evidence="2">Muscle</tissue>
    </source>
</reference>
<gene>
    <name evidence="2" type="ORF">Baya_5723</name>
</gene>
<name>A0A556TYC8_BAGYA</name>
<keyword evidence="3" id="KW-1185">Reference proteome</keyword>
<sequence length="88" mass="9752">MLRDFGPLPEKHHATLSGSKWEKPEQLESMQALFGLSLNLAATAVNSEDVNKHQRRAGTRCGTLYTIRYRGGNSQTLMGGNRLTKGHN</sequence>
<comment type="caution">
    <text evidence="2">The sequence shown here is derived from an EMBL/GenBank/DDBJ whole genome shotgun (WGS) entry which is preliminary data.</text>
</comment>
<proteinExistence type="predicted"/>
<dbReference type="EMBL" id="VCAZ01000029">
    <property type="protein sequence ID" value="TSL28208.1"/>
    <property type="molecule type" value="Genomic_DNA"/>
</dbReference>
<feature type="compositionally biased region" description="Basic and acidic residues" evidence="1">
    <location>
        <begin position="1"/>
        <end position="13"/>
    </location>
</feature>